<dbReference type="AlphaFoldDB" id="A0A812EC37"/>
<evidence type="ECO:0000313" key="3">
    <source>
        <dbReference type="EMBL" id="CAE1320036.1"/>
    </source>
</evidence>
<comment type="caution">
    <text evidence="3">The sequence shown here is derived from an EMBL/GenBank/DDBJ whole genome shotgun (WGS) entry which is preliminary data.</text>
</comment>
<keyword evidence="2" id="KW-1133">Transmembrane helix</keyword>
<proteinExistence type="predicted"/>
<name>A0A812EC37_ACAPH</name>
<sequence>MSKLKTADPDPQIPSLSPSTSPLSLSLSLSDVFLFPLSLYSVCLLFISFILPFSFSFIYLPLSTFMSLPLSYSLQLSISFPSISYYHSLSLSFYLSLPPLFSLSCTVLYVFGISLHLDTYVTLEIIEKFKKNTIYNKEKKCPLFFHAFCSFFFFTSFSHFLCYKIRCILYMKISFPPRSLEFLCLCNCILYFIAV</sequence>
<accession>A0A812EC37</accession>
<keyword evidence="2" id="KW-0812">Transmembrane</keyword>
<feature type="transmembrane region" description="Helical" evidence="2">
    <location>
        <begin position="101"/>
        <end position="123"/>
    </location>
</feature>
<reference evidence="3" key="1">
    <citation type="submission" date="2021-01" db="EMBL/GenBank/DDBJ databases">
        <authorList>
            <person name="Li R."/>
            <person name="Bekaert M."/>
        </authorList>
    </citation>
    <scope>NUCLEOTIDE SEQUENCE</scope>
    <source>
        <strain evidence="3">Farmed</strain>
    </source>
</reference>
<gene>
    <name evidence="3" type="ORF">SPHA_70327</name>
</gene>
<feature type="transmembrane region" description="Helical" evidence="2">
    <location>
        <begin position="143"/>
        <end position="161"/>
    </location>
</feature>
<evidence type="ECO:0000313" key="4">
    <source>
        <dbReference type="Proteomes" id="UP000597762"/>
    </source>
</evidence>
<feature type="transmembrane region" description="Helical" evidence="2">
    <location>
        <begin position="33"/>
        <end position="60"/>
    </location>
</feature>
<evidence type="ECO:0000256" key="1">
    <source>
        <dbReference type="SAM" id="MobiDB-lite"/>
    </source>
</evidence>
<feature type="region of interest" description="Disordered" evidence="1">
    <location>
        <begin position="1"/>
        <end position="22"/>
    </location>
</feature>
<organism evidence="3 4">
    <name type="scientific">Acanthosepion pharaonis</name>
    <name type="common">Pharaoh cuttlefish</name>
    <name type="synonym">Sepia pharaonis</name>
    <dbReference type="NCBI Taxonomy" id="158019"/>
    <lineage>
        <taxon>Eukaryota</taxon>
        <taxon>Metazoa</taxon>
        <taxon>Spiralia</taxon>
        <taxon>Lophotrochozoa</taxon>
        <taxon>Mollusca</taxon>
        <taxon>Cephalopoda</taxon>
        <taxon>Coleoidea</taxon>
        <taxon>Decapodiformes</taxon>
        <taxon>Sepiida</taxon>
        <taxon>Sepiina</taxon>
        <taxon>Sepiidae</taxon>
        <taxon>Acanthosepion</taxon>
    </lineage>
</organism>
<keyword evidence="2" id="KW-0472">Membrane</keyword>
<dbReference type="EMBL" id="CAHIKZ030005144">
    <property type="protein sequence ID" value="CAE1320036.1"/>
    <property type="molecule type" value="Genomic_DNA"/>
</dbReference>
<evidence type="ECO:0000256" key="2">
    <source>
        <dbReference type="SAM" id="Phobius"/>
    </source>
</evidence>
<protein>
    <submittedName>
        <fullName evidence="3">Uncharacterized protein</fullName>
    </submittedName>
</protein>
<keyword evidence="4" id="KW-1185">Reference proteome</keyword>
<dbReference type="Proteomes" id="UP000597762">
    <property type="component" value="Unassembled WGS sequence"/>
</dbReference>